<evidence type="ECO:0000313" key="5">
    <source>
        <dbReference type="Proteomes" id="UP000075346"/>
    </source>
</evidence>
<dbReference type="PROSITE" id="PS51831">
    <property type="entry name" value="HD"/>
    <property type="match status" value="1"/>
</dbReference>
<dbReference type="AlphaFoldDB" id="A0A151KQT9"/>
<feature type="domain" description="HD" evidence="2">
    <location>
        <begin position="224"/>
        <end position="346"/>
    </location>
</feature>
<proteinExistence type="predicted"/>
<dbReference type="InterPro" id="IPR006675">
    <property type="entry name" value="HDIG_dom"/>
</dbReference>
<evidence type="ECO:0000259" key="3">
    <source>
        <dbReference type="PROSITE" id="PS51832"/>
    </source>
</evidence>
<dbReference type="CDD" id="cd00077">
    <property type="entry name" value="HDc"/>
    <property type="match status" value="1"/>
</dbReference>
<dbReference type="NCBIfam" id="TIGR00277">
    <property type="entry name" value="HDIG"/>
    <property type="match status" value="1"/>
</dbReference>
<accession>A0A151KQT9</accession>
<dbReference type="Pfam" id="PF13487">
    <property type="entry name" value="HD_5"/>
    <property type="match status" value="1"/>
</dbReference>
<dbReference type="GO" id="GO:0008081">
    <property type="term" value="F:phosphoric diester hydrolase activity"/>
    <property type="evidence" value="ECO:0007669"/>
    <property type="project" value="UniProtKB-ARBA"/>
</dbReference>
<dbReference type="InterPro" id="IPR037522">
    <property type="entry name" value="HD_GYP_dom"/>
</dbReference>
<feature type="transmembrane region" description="Helical" evidence="1">
    <location>
        <begin position="12"/>
        <end position="30"/>
    </location>
</feature>
<dbReference type="Proteomes" id="UP000075346">
    <property type="component" value="Unassembled WGS sequence"/>
</dbReference>
<evidence type="ECO:0000313" key="4">
    <source>
        <dbReference type="EMBL" id="KYN79477.1"/>
    </source>
</evidence>
<dbReference type="Gene3D" id="1.10.3210.10">
    <property type="entry name" value="Hypothetical protein af1432"/>
    <property type="match status" value="1"/>
</dbReference>
<keyword evidence="1" id="KW-1133">Transmembrane helix</keyword>
<feature type="transmembrane region" description="Helical" evidence="1">
    <location>
        <begin position="165"/>
        <end position="191"/>
    </location>
</feature>
<feature type="domain" description="HD-GYP" evidence="3">
    <location>
        <begin position="202"/>
        <end position="397"/>
    </location>
</feature>
<comment type="caution">
    <text evidence="4">The sequence shown here is derived from an EMBL/GenBank/DDBJ whole genome shotgun (WGS) entry which is preliminary data.</text>
</comment>
<evidence type="ECO:0000256" key="1">
    <source>
        <dbReference type="SAM" id="Phobius"/>
    </source>
</evidence>
<dbReference type="PROSITE" id="PS51832">
    <property type="entry name" value="HD_GYP"/>
    <property type="match status" value="1"/>
</dbReference>
<dbReference type="InterPro" id="IPR006674">
    <property type="entry name" value="HD_domain"/>
</dbReference>
<dbReference type="PANTHER" id="PTHR45228">
    <property type="entry name" value="CYCLIC DI-GMP PHOSPHODIESTERASE TM_0186-RELATED"/>
    <property type="match status" value="1"/>
</dbReference>
<sequence>MHFAREALKRIVVSSLFISVLAGYVAWTIAVESAEKETVNLAIEASYGAVEHFQLPVSNDAEFKQKGLQITNSLILDWFDIAELYDRSGKKIAESLTPTGHAIESALPHHVTPTNNTASYESLHLKSGEWILRTFVPLETNNQRWGYLEGVRVVPDWQRNDIRDFSLWVSVIAASSAWLCAIIIYPLILFLNKQNVRYTAAMKTANIDMMFTMGKTITLRDCDTGAHNYRVAWLASELAEESGHDPKAMKALILGSYLHDVGKIAISDSILLKPGKLSENEMDIMKTHVNEGVRMIEGIPWLEDAKPIIESHHEKWDGSGYPNRLSGETIPLNARIFAIADVFDALCAKRPYKEPFSFEKALSIIVEGKGLHFDPTLVEHFHRIAKRLYDTICMADEETCRRLMSAKIEQYFFIDNHGDTLH</sequence>
<name>A0A151KQT9_9VIBR</name>
<reference evidence="5" key="1">
    <citation type="submission" date="2015-12" db="EMBL/GenBank/DDBJ databases">
        <authorList>
            <person name="Shamseldin A."/>
            <person name="Moawad H."/>
            <person name="Abd El-Rahim W.M."/>
            <person name="Sadowsky M.J."/>
        </authorList>
    </citation>
    <scope>NUCLEOTIDE SEQUENCE [LARGE SCALE GENOMIC DNA]</scope>
    <source>
        <strain evidence="5">2538-88</strain>
    </source>
</reference>
<organism evidence="4 5">
    <name type="scientific">Vibrio cidicii</name>
    <dbReference type="NCBI Taxonomy" id="1763883"/>
    <lineage>
        <taxon>Bacteria</taxon>
        <taxon>Pseudomonadati</taxon>
        <taxon>Pseudomonadota</taxon>
        <taxon>Gammaproteobacteria</taxon>
        <taxon>Vibrionales</taxon>
        <taxon>Vibrionaceae</taxon>
        <taxon>Vibrio</taxon>
    </lineage>
</organism>
<dbReference type="InterPro" id="IPR003607">
    <property type="entry name" value="HD/PDEase_dom"/>
</dbReference>
<dbReference type="SMART" id="SM00471">
    <property type="entry name" value="HDc"/>
    <property type="match status" value="1"/>
</dbReference>
<gene>
    <name evidence="4" type="ORF">ATY37_09575</name>
</gene>
<protein>
    <submittedName>
        <fullName evidence="4">Uncharacterized protein</fullName>
    </submittedName>
</protein>
<dbReference type="RefSeq" id="WP_061898577.1">
    <property type="nucleotide sequence ID" value="NZ_LOBR01000134.1"/>
</dbReference>
<keyword evidence="1" id="KW-0812">Transmembrane</keyword>
<evidence type="ECO:0000259" key="2">
    <source>
        <dbReference type="PROSITE" id="PS51831"/>
    </source>
</evidence>
<keyword evidence="1" id="KW-0472">Membrane</keyword>
<dbReference type="SUPFAM" id="SSF109604">
    <property type="entry name" value="HD-domain/PDEase-like"/>
    <property type="match status" value="1"/>
</dbReference>
<dbReference type="InterPro" id="IPR052020">
    <property type="entry name" value="Cyclic_di-GMP/3'3'-cGAMP_PDE"/>
</dbReference>
<dbReference type="EMBL" id="LOBR01000134">
    <property type="protein sequence ID" value="KYN79477.1"/>
    <property type="molecule type" value="Genomic_DNA"/>
</dbReference>